<keyword evidence="4 9" id="KW-0812">Transmembrane</keyword>
<comment type="similarity">
    <text evidence="8">Belongs to the binding-protein-dependent transport system permease family. LivHM subfamily.</text>
</comment>
<evidence type="ECO:0000256" key="9">
    <source>
        <dbReference type="SAM" id="Phobius"/>
    </source>
</evidence>
<feature type="transmembrane region" description="Helical" evidence="9">
    <location>
        <begin position="6"/>
        <end position="28"/>
    </location>
</feature>
<evidence type="ECO:0000313" key="10">
    <source>
        <dbReference type="EMBL" id="CRH04347.1"/>
    </source>
</evidence>
<dbReference type="PANTHER" id="PTHR11795">
    <property type="entry name" value="BRANCHED-CHAIN AMINO ACID TRANSPORT SYSTEM PERMEASE PROTEIN LIVH"/>
    <property type="match status" value="1"/>
</dbReference>
<dbReference type="GO" id="GO:0006865">
    <property type="term" value="P:amino acid transport"/>
    <property type="evidence" value="ECO:0007669"/>
    <property type="project" value="UniProtKB-KW"/>
</dbReference>
<dbReference type="InterPro" id="IPR052157">
    <property type="entry name" value="BCAA_transport_permease"/>
</dbReference>
<comment type="subcellular location">
    <subcellularLocation>
        <location evidence="1">Cell membrane</location>
        <topology evidence="1">Multi-pass membrane protein</topology>
    </subcellularLocation>
</comment>
<evidence type="ECO:0000256" key="5">
    <source>
        <dbReference type="ARBA" id="ARBA00022970"/>
    </source>
</evidence>
<dbReference type="AlphaFoldDB" id="A0A1S7LE66"/>
<dbReference type="CDD" id="cd06582">
    <property type="entry name" value="TM_PBP1_LivH_like"/>
    <property type="match status" value="1"/>
</dbReference>
<dbReference type="Pfam" id="PF02653">
    <property type="entry name" value="BPD_transp_2"/>
    <property type="match status" value="1"/>
</dbReference>
<evidence type="ECO:0000256" key="4">
    <source>
        <dbReference type="ARBA" id="ARBA00022692"/>
    </source>
</evidence>
<keyword evidence="2" id="KW-0813">Transport</keyword>
<evidence type="ECO:0000256" key="2">
    <source>
        <dbReference type="ARBA" id="ARBA00022448"/>
    </source>
</evidence>
<gene>
    <name evidence="10" type="ORF">MAGMO_0132</name>
</gene>
<feature type="transmembrane region" description="Helical" evidence="9">
    <location>
        <begin position="142"/>
        <end position="159"/>
    </location>
</feature>
<keyword evidence="6 9" id="KW-1133">Transmembrane helix</keyword>
<feature type="transmembrane region" description="Helical" evidence="9">
    <location>
        <begin position="91"/>
        <end position="114"/>
    </location>
</feature>
<evidence type="ECO:0000256" key="3">
    <source>
        <dbReference type="ARBA" id="ARBA00022475"/>
    </source>
</evidence>
<protein>
    <submittedName>
        <fullName evidence="10">Uncharacterized protein</fullName>
    </submittedName>
</protein>
<evidence type="ECO:0000256" key="7">
    <source>
        <dbReference type="ARBA" id="ARBA00023136"/>
    </source>
</evidence>
<keyword evidence="5" id="KW-0029">Amino-acid transport</keyword>
<evidence type="ECO:0000256" key="8">
    <source>
        <dbReference type="ARBA" id="ARBA00037998"/>
    </source>
</evidence>
<feature type="transmembrane region" description="Helical" evidence="9">
    <location>
        <begin position="35"/>
        <end position="55"/>
    </location>
</feature>
<evidence type="ECO:0000256" key="6">
    <source>
        <dbReference type="ARBA" id="ARBA00022989"/>
    </source>
</evidence>
<dbReference type="GO" id="GO:0022857">
    <property type="term" value="F:transmembrane transporter activity"/>
    <property type="evidence" value="ECO:0007669"/>
    <property type="project" value="InterPro"/>
</dbReference>
<keyword evidence="7 9" id="KW-0472">Membrane</keyword>
<evidence type="ECO:0000256" key="1">
    <source>
        <dbReference type="ARBA" id="ARBA00004651"/>
    </source>
</evidence>
<name>A0A1S7LE66_MAGMO</name>
<sequence>MWDALLQFSVTGITVGAAYALVGLGFAIIYNASGVVNFAQGEFVMVGAMTAIGALNGGAPLPVAIVAALLATILVGMALERFAVSPAKNASVITVIIITIGASVFIRGAALLIWGKQLHTLPHFSGDEPIHIGGATMLPQNLWVLGVTVVLVLLVRYFFNTTLLGKAIRACSENPMAAELSGIPVRRMMLFSYGLSALLGAAAGVLIAPITLASYDAGMMLGLKGFCAAILGGMGSAMGAVAGGVTLGVLESMGAGLISSGYKDAIAFIVILLVLFFKPSGLFGAKQGERV</sequence>
<dbReference type="GO" id="GO:0005886">
    <property type="term" value="C:plasma membrane"/>
    <property type="evidence" value="ECO:0007669"/>
    <property type="project" value="UniProtKB-SubCell"/>
</dbReference>
<accession>A0A1S7LE66</accession>
<dbReference type="PANTHER" id="PTHR11795:SF450">
    <property type="entry name" value="ABC TRANSPORTER PERMEASE PROTEIN"/>
    <property type="match status" value="1"/>
</dbReference>
<reference evidence="10" key="1">
    <citation type="submission" date="2015-04" db="EMBL/GenBank/DDBJ databases">
        <authorList>
            <person name="Syromyatnikov M.Y."/>
            <person name="Popov V.N."/>
        </authorList>
    </citation>
    <scope>NUCLEOTIDE SEQUENCE</scope>
    <source>
        <strain evidence="10">MO-1</strain>
    </source>
</reference>
<keyword evidence="3" id="KW-1003">Cell membrane</keyword>
<feature type="transmembrane region" description="Helical" evidence="9">
    <location>
        <begin position="61"/>
        <end position="79"/>
    </location>
</feature>
<dbReference type="EMBL" id="LO017727">
    <property type="protein sequence ID" value="CRH04347.1"/>
    <property type="molecule type" value="Genomic_DNA"/>
</dbReference>
<organism evidence="10">
    <name type="scientific">Magnetococcus massalia (strain MO-1)</name>
    <dbReference type="NCBI Taxonomy" id="451514"/>
    <lineage>
        <taxon>Bacteria</taxon>
        <taxon>Pseudomonadati</taxon>
        <taxon>Pseudomonadota</taxon>
        <taxon>Magnetococcia</taxon>
        <taxon>Magnetococcales</taxon>
        <taxon>Magnetococcaceae</taxon>
        <taxon>Magnetococcus</taxon>
    </lineage>
</organism>
<feature type="transmembrane region" description="Helical" evidence="9">
    <location>
        <begin position="190"/>
        <end position="215"/>
    </location>
</feature>
<feature type="transmembrane region" description="Helical" evidence="9">
    <location>
        <begin position="262"/>
        <end position="285"/>
    </location>
</feature>
<proteinExistence type="inferred from homology"/>
<dbReference type="InterPro" id="IPR001851">
    <property type="entry name" value="ABC_transp_permease"/>
</dbReference>
<feature type="transmembrane region" description="Helical" evidence="9">
    <location>
        <begin position="221"/>
        <end position="250"/>
    </location>
</feature>